<dbReference type="InterPro" id="IPR006805">
    <property type="entry name" value="Anth_synth_I_N"/>
</dbReference>
<feature type="domain" description="Anthranilate synthase component I N-terminal" evidence="1">
    <location>
        <begin position="25"/>
        <end position="164"/>
    </location>
</feature>
<evidence type="ECO:0000313" key="2">
    <source>
        <dbReference type="EMBL" id="SVD50996.1"/>
    </source>
</evidence>
<dbReference type="GO" id="GO:0000162">
    <property type="term" value="P:L-tryptophan biosynthetic process"/>
    <property type="evidence" value="ECO:0007669"/>
    <property type="project" value="TreeGrafter"/>
</dbReference>
<dbReference type="SUPFAM" id="SSF56322">
    <property type="entry name" value="ADC synthase"/>
    <property type="match status" value="1"/>
</dbReference>
<evidence type="ECO:0000259" key="1">
    <source>
        <dbReference type="Pfam" id="PF04715"/>
    </source>
</evidence>
<dbReference type="Pfam" id="PF04715">
    <property type="entry name" value="Anth_synt_I_N"/>
    <property type="match status" value="1"/>
</dbReference>
<gene>
    <name evidence="2" type="ORF">METZ01_LOCUS403850</name>
</gene>
<dbReference type="InterPro" id="IPR005801">
    <property type="entry name" value="ADC_synthase"/>
</dbReference>
<dbReference type="PANTHER" id="PTHR11236:SF9">
    <property type="entry name" value="ANTHRANILATE SYNTHASE COMPONENT 1"/>
    <property type="match status" value="1"/>
</dbReference>
<dbReference type="PANTHER" id="PTHR11236">
    <property type="entry name" value="AMINOBENZOATE/ANTHRANILATE SYNTHASE"/>
    <property type="match status" value="1"/>
</dbReference>
<sequence>MNYKEFQRLAKQYKTVPVYKKVLADLLTPISAYMRLEKKSDYAFILESVDKGTQYGRYSFIGRNPNLIVRSNQMATQVLEDGSWRNKPKEFLTFLRDIQKKYQGPKLSGMPNFTGGLVGFMGYESIIWSEDIPIHDKDTLQCPDALFMLFHELIAFDHLKNQIILFSNVQVEEGINLREAYHDAYACIDQMGEDLHTDIDYETPISKQQSKLNSNFTKETFEDAVVKAQEHIKAGDVFQLVLSQRFHRKTSATPLILYRALR</sequence>
<organism evidence="2">
    <name type="scientific">marine metagenome</name>
    <dbReference type="NCBI Taxonomy" id="408172"/>
    <lineage>
        <taxon>unclassified sequences</taxon>
        <taxon>metagenomes</taxon>
        <taxon>ecological metagenomes</taxon>
    </lineage>
</organism>
<dbReference type="Gene3D" id="3.60.120.10">
    <property type="entry name" value="Anthranilate synthase"/>
    <property type="match status" value="1"/>
</dbReference>
<dbReference type="InterPro" id="IPR019999">
    <property type="entry name" value="Anth_synth_I-like"/>
</dbReference>
<accession>A0A382VWL9</accession>
<protein>
    <recommendedName>
        <fullName evidence="1">Anthranilate synthase component I N-terminal domain-containing protein</fullName>
    </recommendedName>
</protein>
<reference evidence="2" key="1">
    <citation type="submission" date="2018-05" db="EMBL/GenBank/DDBJ databases">
        <authorList>
            <person name="Lanie J.A."/>
            <person name="Ng W.-L."/>
            <person name="Kazmierczak K.M."/>
            <person name="Andrzejewski T.M."/>
            <person name="Davidsen T.M."/>
            <person name="Wayne K.J."/>
            <person name="Tettelin H."/>
            <person name="Glass J.I."/>
            <person name="Rusch D."/>
            <person name="Podicherti R."/>
            <person name="Tsui H.-C.T."/>
            <person name="Winkler M.E."/>
        </authorList>
    </citation>
    <scope>NUCLEOTIDE SEQUENCE</scope>
</reference>
<proteinExistence type="predicted"/>
<dbReference type="AlphaFoldDB" id="A0A382VWL9"/>
<name>A0A382VWL9_9ZZZZ</name>
<feature type="non-terminal residue" evidence="2">
    <location>
        <position position="262"/>
    </location>
</feature>
<dbReference type="EMBL" id="UINC01155251">
    <property type="protein sequence ID" value="SVD50996.1"/>
    <property type="molecule type" value="Genomic_DNA"/>
</dbReference>